<protein>
    <submittedName>
        <fullName evidence="1">Uncharacterized protein</fullName>
    </submittedName>
</protein>
<evidence type="ECO:0000313" key="2">
    <source>
        <dbReference type="Proteomes" id="UP000002316"/>
    </source>
</evidence>
<dbReference type="EMBL" id="FN554970">
    <property type="protein sequence ID" value="CBH12561.1"/>
    <property type="molecule type" value="Genomic_DNA"/>
</dbReference>
<name>C9ZT26_TRYB9</name>
<sequence length="104" mass="11842">MKQKAKKEWSKLQIHKNSEYVRKHMGNKKILWGCCDPRADIRNKEIRGSTNKIVAPAPPKPVAVPCAQIRPCSSGNSEREHCPDLKMSIQAPEVKPMLWRKLLG</sequence>
<dbReference type="Proteomes" id="UP000002316">
    <property type="component" value="Chromosome 7"/>
</dbReference>
<dbReference type="GeneID" id="23862706"/>
<dbReference type="RefSeq" id="XP_011774841.1">
    <property type="nucleotide sequence ID" value="XM_011776539.1"/>
</dbReference>
<dbReference type="AlphaFoldDB" id="C9ZT26"/>
<proteinExistence type="predicted"/>
<dbReference type="KEGG" id="tbg:TbgDal_VII4774"/>
<evidence type="ECO:0000313" key="1">
    <source>
        <dbReference type="EMBL" id="CBH12561.1"/>
    </source>
</evidence>
<organism evidence="1 2">
    <name type="scientific">Trypanosoma brucei gambiense (strain MHOM/CI/86/DAL972)</name>
    <dbReference type="NCBI Taxonomy" id="679716"/>
    <lineage>
        <taxon>Eukaryota</taxon>
        <taxon>Discoba</taxon>
        <taxon>Euglenozoa</taxon>
        <taxon>Kinetoplastea</taxon>
        <taxon>Metakinetoplastina</taxon>
        <taxon>Trypanosomatida</taxon>
        <taxon>Trypanosomatidae</taxon>
        <taxon>Trypanosoma</taxon>
    </lineage>
</organism>
<reference evidence="2" key="1">
    <citation type="journal article" date="2010" name="PLoS Negl. Trop. Dis.">
        <title>The genome sequence of Trypanosoma brucei gambiense, causative agent of chronic human african trypanosomiasis.</title>
        <authorList>
            <person name="Jackson A.P."/>
            <person name="Sanders M."/>
            <person name="Berry A."/>
            <person name="McQuillan J."/>
            <person name="Aslett M.A."/>
            <person name="Quail M.A."/>
            <person name="Chukualim B."/>
            <person name="Capewell P."/>
            <person name="MacLeod A."/>
            <person name="Melville S.E."/>
            <person name="Gibson W."/>
            <person name="Barry J.D."/>
            <person name="Berriman M."/>
            <person name="Hertz-Fowler C."/>
        </authorList>
    </citation>
    <scope>NUCLEOTIDE SEQUENCE [LARGE SCALE GENOMIC DNA]</scope>
    <source>
        <strain evidence="2">MHOM/CI/86/DAL972</strain>
    </source>
</reference>
<gene>
    <name evidence="1" type="ORF">TbgDal_VII4774</name>
</gene>
<accession>C9ZT26</accession>